<organism evidence="2">
    <name type="scientific">Mycobacterium xenopi 4042</name>
    <dbReference type="NCBI Taxonomy" id="1299334"/>
    <lineage>
        <taxon>Bacteria</taxon>
        <taxon>Bacillati</taxon>
        <taxon>Actinomycetota</taxon>
        <taxon>Actinomycetes</taxon>
        <taxon>Mycobacteriales</taxon>
        <taxon>Mycobacteriaceae</taxon>
        <taxon>Mycobacterium</taxon>
    </lineage>
</organism>
<comment type="caution">
    <text evidence="2">The sequence shown here is derived from an EMBL/GenBank/DDBJ whole genome shotgun (WGS) entry which is preliminary data.</text>
</comment>
<accession>X8CL88</accession>
<sequence>MSDYELKAASIRGDGVDWPLSYEDLAPYYDIVEQTLVVHGICAGIPNCPDGQFIGRRRRPSSKNRSSLMSREGCQTSE</sequence>
<protein>
    <submittedName>
        <fullName evidence="2">Glucose-methanol-choline oxidoreductase domain protein</fullName>
    </submittedName>
</protein>
<evidence type="ECO:0000256" key="1">
    <source>
        <dbReference type="SAM" id="MobiDB-lite"/>
    </source>
</evidence>
<dbReference type="EMBL" id="JAOB01000029">
    <property type="protein sequence ID" value="EUA56839.1"/>
    <property type="molecule type" value="Genomic_DNA"/>
</dbReference>
<dbReference type="AlphaFoldDB" id="X8CL88"/>
<dbReference type="PATRIC" id="fig|1299334.3.peg.2976"/>
<reference evidence="2" key="1">
    <citation type="submission" date="2014-01" db="EMBL/GenBank/DDBJ databases">
        <authorList>
            <person name="Brown-Elliot B."/>
            <person name="Wallace R."/>
            <person name="Lenaerts A."/>
            <person name="Ordway D."/>
            <person name="DeGroote M.A."/>
            <person name="Parker T."/>
            <person name="Sizemore C."/>
            <person name="Tallon L.J."/>
            <person name="Sadzewicz L.K."/>
            <person name="Sengamalay N."/>
            <person name="Fraser C.M."/>
            <person name="Hine E."/>
            <person name="Shefchek K.A."/>
            <person name="Das S.P."/>
            <person name="Tettelin H."/>
        </authorList>
    </citation>
    <scope>NUCLEOTIDE SEQUENCE [LARGE SCALE GENOMIC DNA]</scope>
    <source>
        <strain evidence="2">4042</strain>
    </source>
</reference>
<name>X8CL88_MYCXE</name>
<feature type="region of interest" description="Disordered" evidence="1">
    <location>
        <begin position="53"/>
        <end position="78"/>
    </location>
</feature>
<proteinExistence type="predicted"/>
<evidence type="ECO:0000313" key="2">
    <source>
        <dbReference type="EMBL" id="EUA56839.1"/>
    </source>
</evidence>
<gene>
    <name evidence="2" type="ORF">I553_8893</name>
</gene>